<dbReference type="NCBIfam" id="NF038353">
    <property type="entry name" value="FxLYD_dom"/>
    <property type="match status" value="1"/>
</dbReference>
<dbReference type="OrthoDB" id="2050439at2"/>
<dbReference type="RefSeq" id="WP_153381914.1">
    <property type="nucleotide sequence ID" value="NZ_VDFM01000001.1"/>
</dbReference>
<evidence type="ECO:0000313" key="2">
    <source>
        <dbReference type="Proteomes" id="UP000380386"/>
    </source>
</evidence>
<gene>
    <name evidence="1" type="ORF">FHL02_01965</name>
</gene>
<dbReference type="Proteomes" id="UP000380386">
    <property type="component" value="Unassembled WGS sequence"/>
</dbReference>
<dbReference type="AlphaFoldDB" id="A0A5P0ZFL4"/>
<dbReference type="EMBL" id="VDFM01000001">
    <property type="protein sequence ID" value="MQS51779.1"/>
    <property type="molecule type" value="Genomic_DNA"/>
</dbReference>
<sequence>MKILKYVLPLVLLISLVISGCGKKAEADGYSDSEFKKSLVSGLEKRWDYIDKENNTDTKEAYKKETQMELDAVSEYRNKKFKNEKLQQLAVTYVNNLNDFKKILKYYGSEEFNDKWDDAQTSRRKTLSEINKISKLEVDSQYKNDWDQVLGSGRAAADKDSKKNKIDALIASIKFTAEPKDYDDSDYTTYYATVENNTGFEIKSFSADVKVKNAEGVAVDHSSINAENWGKNEKVKMDFMTDKQMDSYEVKASFIDY</sequence>
<comment type="caution">
    <text evidence="1">The sequence shown here is derived from an EMBL/GenBank/DDBJ whole genome shotgun (WGS) entry which is preliminary data.</text>
</comment>
<organism evidence="1 2">
    <name type="scientific">Companilactobacillus mishanensis</name>
    <dbReference type="NCBI Taxonomy" id="2486008"/>
    <lineage>
        <taxon>Bacteria</taxon>
        <taxon>Bacillati</taxon>
        <taxon>Bacillota</taxon>
        <taxon>Bacilli</taxon>
        <taxon>Lactobacillales</taxon>
        <taxon>Lactobacillaceae</taxon>
        <taxon>Companilactobacillus</taxon>
    </lineage>
</organism>
<name>A0A5P0ZFL4_9LACO</name>
<accession>A0A5P0ZFL4</accession>
<evidence type="ECO:0000313" key="1">
    <source>
        <dbReference type="EMBL" id="MQS51779.1"/>
    </source>
</evidence>
<reference evidence="1 2" key="1">
    <citation type="journal article" date="2019" name="Syst. Appl. Microbiol.">
        <title>Polyphasic characterization of two novel Lactobacillus spp. isolated from blown salami packages: Description of Lactobacillus halodurans sp. nov. and Lactobacillus salsicarnum sp. nov.</title>
        <authorList>
            <person name="Schuster J.A."/>
            <person name="Klingl A."/>
            <person name="Vogel R.F."/>
            <person name="Ehrmann M.A."/>
        </authorList>
    </citation>
    <scope>NUCLEOTIDE SEQUENCE [LARGE SCALE GENOMIC DNA]</scope>
    <source>
        <strain evidence="1 2">TMW 1.2118</strain>
    </source>
</reference>
<proteinExistence type="predicted"/>
<dbReference type="InterPro" id="IPR047676">
    <property type="entry name" value="FxLYD_dom"/>
</dbReference>
<dbReference type="PROSITE" id="PS51257">
    <property type="entry name" value="PROKAR_LIPOPROTEIN"/>
    <property type="match status" value="1"/>
</dbReference>
<protein>
    <submittedName>
        <fullName evidence="1">Uncharacterized protein</fullName>
    </submittedName>
</protein>